<sequence length="93" mass="11387">MECSKPFYFFGLKSMDISEFVSFMTINSQNKRFRMEYKNWRSETAIRHVEFVHIWFGSTEFHKEEQWLMKAIDLEKDAERDFAIKDIIRFMGQ</sequence>
<proteinExistence type="predicted"/>
<evidence type="ECO:0000313" key="1">
    <source>
        <dbReference type="EMBL" id="ALH06984.1"/>
    </source>
</evidence>
<evidence type="ECO:0000313" key="2">
    <source>
        <dbReference type="Proteomes" id="UP000319438"/>
    </source>
</evidence>
<name>A0A0N7G2F5_9VIRU</name>
<accession>A0A0N7G2F5</accession>
<dbReference type="EMBL" id="KT428292">
    <property type="protein sequence ID" value="ALH06984.1"/>
    <property type="molecule type" value="Genomic_DNA"/>
</dbReference>
<gene>
    <name evidence="1" type="ORF">PMV_286</name>
</gene>
<protein>
    <submittedName>
        <fullName evidence="1">Uncharacterized protein</fullName>
    </submittedName>
</protein>
<dbReference type="Proteomes" id="UP000319438">
    <property type="component" value="Segment"/>
</dbReference>
<organism evidence="1 2">
    <name type="scientific">Port-miou virus</name>
    <dbReference type="NCBI Taxonomy" id="1733873"/>
    <lineage>
        <taxon>Viruses</taxon>
        <taxon>Varidnaviria</taxon>
        <taxon>Bamfordvirae</taxon>
        <taxon>Nucleocytoviricota</taxon>
        <taxon>Megaviricetes</taxon>
        <taxon>Pimascovirales</taxon>
        <taxon>Pimascovirales incertae sedis</taxon>
        <taxon>Marseilleviridae</taxon>
        <taxon>Losannavirus</taxon>
        <taxon>Losannavirus lausannense</taxon>
        <taxon>Lausannevirus</taxon>
    </lineage>
</organism>
<reference evidence="1" key="1">
    <citation type="journal article" date="2015" name="Genome Announc.">
        <title>Complete Genome Sequence of a New Member of the Marseilleviridae Recovered from the Brackish Submarine Spring in the Cassis Port-Miou Calanque, France.</title>
        <authorList>
            <person name="Doutre G."/>
            <person name="Arfib B."/>
            <person name="Rochette P."/>
            <person name="Claverie J.M."/>
            <person name="Bonin P."/>
            <person name="Abergel C."/>
        </authorList>
    </citation>
    <scope>NUCLEOTIDE SEQUENCE [LARGE SCALE GENOMIC DNA]</scope>
    <source>
        <strain evidence="1">1</strain>
    </source>
</reference>